<evidence type="ECO:0000313" key="2">
    <source>
        <dbReference type="Proteomes" id="UP000299084"/>
    </source>
</evidence>
<dbReference type="EMBL" id="JWIN03000019">
    <property type="protein sequence ID" value="KAB1262264.1"/>
    <property type="molecule type" value="Genomic_DNA"/>
</dbReference>
<dbReference type="Proteomes" id="UP000299084">
    <property type="component" value="Unassembled WGS sequence"/>
</dbReference>
<comment type="caution">
    <text evidence="1">The sequence shown here is derived from an EMBL/GenBank/DDBJ whole genome shotgun (WGS) entry which is preliminary data.</text>
</comment>
<organism evidence="1 2">
    <name type="scientific">Camelus dromedarius</name>
    <name type="common">Dromedary</name>
    <name type="synonym">Arabian camel</name>
    <dbReference type="NCBI Taxonomy" id="9838"/>
    <lineage>
        <taxon>Eukaryota</taxon>
        <taxon>Metazoa</taxon>
        <taxon>Chordata</taxon>
        <taxon>Craniata</taxon>
        <taxon>Vertebrata</taxon>
        <taxon>Euteleostomi</taxon>
        <taxon>Mammalia</taxon>
        <taxon>Eutheria</taxon>
        <taxon>Laurasiatheria</taxon>
        <taxon>Artiodactyla</taxon>
        <taxon>Tylopoda</taxon>
        <taxon>Camelidae</taxon>
        <taxon>Camelus</taxon>
    </lineage>
</organism>
<proteinExistence type="predicted"/>
<protein>
    <submittedName>
        <fullName evidence="1">Uncharacterized protein</fullName>
    </submittedName>
</protein>
<accession>A0A5N4CTU0</accession>
<name>A0A5N4CTU0_CAMDR</name>
<sequence length="316" mass="34842">MLKVDSARHAPPSPLTSLTLLCTDFYMVHVLCGVLPSAWAAASFLRGPPLTPAHCAPLAAPPWHRAAWPLFLLRFSLNHRLTATWKGRVATRLSPGYQARSHGDAHRTVKGHTSAFVDSLHTPPIRLWFRAALGAWDSQTPCFLSPAARGRPWDHCCVWGLRHWQCPFCPAGESARPISPRDLGLQPRALSGWALVPQSCVCRAPSGHPCPIFSQEGPSVQAVRPPNGCDLHLRAHPHTPTSGCQGCRPEPEARQNLFEDVASEQRPERKCVGQQGHRVCFLCLMNKRRPVRLGLREQGDKRAGSRIMGHLEATLS</sequence>
<gene>
    <name evidence="1" type="ORF">Cadr_000021496</name>
</gene>
<evidence type="ECO:0000313" key="1">
    <source>
        <dbReference type="EMBL" id="KAB1262264.1"/>
    </source>
</evidence>
<dbReference type="AlphaFoldDB" id="A0A5N4CTU0"/>
<keyword evidence="2" id="KW-1185">Reference proteome</keyword>
<reference evidence="1 2" key="1">
    <citation type="journal article" date="2019" name="Mol. Ecol. Resour.">
        <title>Improving Illumina assemblies with Hi-C and long reads: an example with the North African dromedary.</title>
        <authorList>
            <person name="Elbers J.P."/>
            <person name="Rogers M.F."/>
            <person name="Perelman P.L."/>
            <person name="Proskuryakova A.A."/>
            <person name="Serdyukova N.A."/>
            <person name="Johnson W.E."/>
            <person name="Horin P."/>
            <person name="Corander J."/>
            <person name="Murphy D."/>
            <person name="Burger P.A."/>
        </authorList>
    </citation>
    <scope>NUCLEOTIDE SEQUENCE [LARGE SCALE GENOMIC DNA]</scope>
    <source>
        <strain evidence="1">Drom800</strain>
        <tissue evidence="1">Blood</tissue>
    </source>
</reference>